<dbReference type="RefSeq" id="WP_068725910.1">
    <property type="nucleotide sequence ID" value="NZ_LSKU01000001.1"/>
</dbReference>
<dbReference type="OrthoDB" id="9806267at2"/>
<dbReference type="InterPro" id="IPR012854">
    <property type="entry name" value="Cu_amine_oxidase-like_N"/>
</dbReference>
<dbReference type="PANTHER" id="PTHR30404">
    <property type="entry name" value="N-ACETYLMURAMOYL-L-ALANINE AMIDASE"/>
    <property type="match status" value="1"/>
</dbReference>
<name>A0A135L5Y3_9BACI</name>
<dbReference type="CDD" id="cd02696">
    <property type="entry name" value="MurNAc-LAA"/>
    <property type="match status" value="1"/>
</dbReference>
<dbReference type="InterPro" id="IPR036582">
    <property type="entry name" value="Mao_N_sf"/>
</dbReference>
<comment type="caution">
    <text evidence="4">The sequence shown here is derived from an EMBL/GenBank/DDBJ whole genome shotgun (WGS) entry which is preliminary data.</text>
</comment>
<reference evidence="4 5" key="1">
    <citation type="submission" date="2016-02" db="EMBL/GenBank/DDBJ databases">
        <title>Draft Genome for Tepidibacillus decaturensis nov. sp. Strain Z9, an Anaerobic, Moderately Thermophilic and Heterotrophic Bacterium from Deep Subsurface of the Illinois Basin, USA.</title>
        <authorList>
            <person name="Dong Y."/>
            <person name="Chang J.Y."/>
            <person name="Sanford R."/>
            <person name="Fouke B.W."/>
        </authorList>
    </citation>
    <scope>NUCLEOTIDE SEQUENCE [LARGE SCALE GENOMIC DNA]</scope>
    <source>
        <strain evidence="4 5">Z9</strain>
    </source>
</reference>
<protein>
    <recommendedName>
        <fullName evidence="3">MurNAc-LAA domain-containing protein</fullName>
    </recommendedName>
</protein>
<evidence type="ECO:0000256" key="1">
    <source>
        <dbReference type="ARBA" id="ARBA00022801"/>
    </source>
</evidence>
<keyword evidence="1" id="KW-0378">Hydrolase</keyword>
<dbReference type="Gene3D" id="3.40.630.40">
    <property type="entry name" value="Zn-dependent exopeptidases"/>
    <property type="match status" value="1"/>
</dbReference>
<evidence type="ECO:0000313" key="4">
    <source>
        <dbReference type="EMBL" id="KXG44319.1"/>
    </source>
</evidence>
<dbReference type="InterPro" id="IPR002508">
    <property type="entry name" value="MurNAc-LAA_cat"/>
</dbReference>
<dbReference type="GO" id="GO:0008745">
    <property type="term" value="F:N-acetylmuramoyl-L-alanine amidase activity"/>
    <property type="evidence" value="ECO:0007669"/>
    <property type="project" value="InterPro"/>
</dbReference>
<dbReference type="AlphaFoldDB" id="A0A135L5Y3"/>
<dbReference type="InterPro" id="IPR021731">
    <property type="entry name" value="AMIN_dom"/>
</dbReference>
<dbReference type="GO" id="GO:0030288">
    <property type="term" value="C:outer membrane-bounded periplasmic space"/>
    <property type="evidence" value="ECO:0007669"/>
    <property type="project" value="TreeGrafter"/>
</dbReference>
<dbReference type="Pfam" id="PF01520">
    <property type="entry name" value="Amidase_3"/>
    <property type="match status" value="1"/>
</dbReference>
<dbReference type="GO" id="GO:0009253">
    <property type="term" value="P:peptidoglycan catabolic process"/>
    <property type="evidence" value="ECO:0007669"/>
    <property type="project" value="InterPro"/>
</dbReference>
<dbReference type="InterPro" id="IPR050695">
    <property type="entry name" value="N-acetylmuramoyl_amidase_3"/>
</dbReference>
<dbReference type="SMART" id="SM00646">
    <property type="entry name" value="Ami_3"/>
    <property type="match status" value="1"/>
</dbReference>
<organism evidence="4 5">
    <name type="scientific">Tepidibacillus decaturensis</name>
    <dbReference type="NCBI Taxonomy" id="1413211"/>
    <lineage>
        <taxon>Bacteria</taxon>
        <taxon>Bacillati</taxon>
        <taxon>Bacillota</taxon>
        <taxon>Bacilli</taxon>
        <taxon>Bacillales</taxon>
        <taxon>Bacillaceae</taxon>
        <taxon>Tepidibacillus</taxon>
    </lineage>
</organism>
<evidence type="ECO:0000256" key="2">
    <source>
        <dbReference type="SAM" id="MobiDB-lite"/>
    </source>
</evidence>
<gene>
    <name evidence="4" type="ORF">U473_10095</name>
</gene>
<dbReference type="STRING" id="1413211.U473_10095"/>
<dbReference type="Pfam" id="PF11741">
    <property type="entry name" value="AMIN"/>
    <property type="match status" value="1"/>
</dbReference>
<feature type="domain" description="MurNAc-LAA" evidence="3">
    <location>
        <begin position="372"/>
        <end position="481"/>
    </location>
</feature>
<dbReference type="Gene3D" id="3.30.457.10">
    <property type="entry name" value="Copper amine oxidase-like, N-terminal domain"/>
    <property type="match status" value="1"/>
</dbReference>
<proteinExistence type="predicted"/>
<dbReference type="SUPFAM" id="SSF53187">
    <property type="entry name" value="Zn-dependent exopeptidases"/>
    <property type="match status" value="1"/>
</dbReference>
<evidence type="ECO:0000313" key="5">
    <source>
        <dbReference type="Proteomes" id="UP000070352"/>
    </source>
</evidence>
<feature type="region of interest" description="Disordered" evidence="2">
    <location>
        <begin position="147"/>
        <end position="207"/>
    </location>
</feature>
<evidence type="ECO:0000259" key="3">
    <source>
        <dbReference type="SMART" id="SM00646"/>
    </source>
</evidence>
<dbReference type="EMBL" id="LSKU01000001">
    <property type="protein sequence ID" value="KXG44319.1"/>
    <property type="molecule type" value="Genomic_DNA"/>
</dbReference>
<dbReference type="SUPFAM" id="SSF55383">
    <property type="entry name" value="Copper amine oxidase, domain N"/>
    <property type="match status" value="1"/>
</dbReference>
<feature type="compositionally biased region" description="Basic and acidic residues" evidence="2">
    <location>
        <begin position="163"/>
        <end position="174"/>
    </location>
</feature>
<accession>A0A135L5Y3</accession>
<sequence length="489" mass="54639">MERRRILFLFLIFLFLLVPSVVMAAEKPIQILIDGKVVLSDAPPIMTNTSRVIVPVRVISENLGYYVTYDSKKKEVNIVSGQDRIRFVLNQATLWKNGTKIALDVAPISKNGRSFLPIRAISENFGAHVKWDASTQSVAIDTKVDTVVPPSETGNEQNGQEQTTDKPTDTKEEPSPVDETTNDETNQKPDQENQNDPSQLEEIAPSNELQTIVQDGTSLIIETKETEFTHKLIELNQPNRLVIDLEGMILSPNLKSPEIAENELFSAVRYSQFQLNPDQVRIVVDLKKKVDYSIEKRDNLLILQMKPKVFKVVIDAGHGGKDPGTSGVSGTREKDFNLAVALLVNTLYQNNQEIQVIMTRDSDTYPTLDERVELANSLGADLFISIHANAMTGKPDVSGTETYYTHEESRFFAQLIHPYLVEATGFNDRGIRTAGFRVIKYTTMPAVLLESGYLSNSGDEAALFTPETQQRIAQAIFKAINEYFGIKEA</sequence>
<dbReference type="Gene3D" id="2.60.40.3500">
    <property type="match status" value="1"/>
</dbReference>
<dbReference type="Proteomes" id="UP000070352">
    <property type="component" value="Unassembled WGS sequence"/>
</dbReference>
<dbReference type="PANTHER" id="PTHR30404:SF0">
    <property type="entry name" value="N-ACETYLMURAMOYL-L-ALANINE AMIDASE AMIC"/>
    <property type="match status" value="1"/>
</dbReference>
<dbReference type="Pfam" id="PF07833">
    <property type="entry name" value="Cu_amine_oxidN1"/>
    <property type="match status" value="1"/>
</dbReference>
<feature type="compositionally biased region" description="Polar residues" evidence="2">
    <location>
        <begin position="152"/>
        <end position="162"/>
    </location>
</feature>
<keyword evidence="5" id="KW-1185">Reference proteome</keyword>